<name>A0AAD4GP37_ASPNN</name>
<feature type="region of interest" description="Disordered" evidence="1">
    <location>
        <begin position="1"/>
        <end position="21"/>
    </location>
</feature>
<evidence type="ECO:0000313" key="2">
    <source>
        <dbReference type="EMBL" id="KAF9882943.1"/>
    </source>
</evidence>
<reference evidence="2" key="1">
    <citation type="journal article" date="2019" name="Beilstein J. Org. Chem.">
        <title>Nanangenines: drimane sesquiterpenoids as the dominant metabolite cohort of a novel Australian fungus, Aspergillus nanangensis.</title>
        <authorList>
            <person name="Lacey H.J."/>
            <person name="Gilchrist C.L.M."/>
            <person name="Crombie A."/>
            <person name="Kalaitzis J.A."/>
            <person name="Vuong D."/>
            <person name="Rutledge P.J."/>
            <person name="Turner P."/>
            <person name="Pitt J.I."/>
            <person name="Lacey E."/>
            <person name="Chooi Y.H."/>
            <person name="Piggott A.M."/>
        </authorList>
    </citation>
    <scope>NUCLEOTIDE SEQUENCE</scope>
    <source>
        <strain evidence="2">MST-FP2251</strain>
    </source>
</reference>
<gene>
    <name evidence="2" type="ORF">FE257_004854</name>
</gene>
<proteinExistence type="predicted"/>
<sequence>MDENKASPDPTPQPAKKRTRASVACNFCRLKRSKAWRQLQRSFVHFHSRRAMLKLQQESPPISTEEHRSTSRVQVEALAERVKVLESLLKLSAKPSDTLSPKSQFLFNPPSDLIPSPKAPHTVQTARAYQSYTLGPIQTYVDWSFSPAHWSVGRILTFPRAPAPRGCVPRSPWHSPTLAGCV</sequence>
<reference evidence="2" key="2">
    <citation type="submission" date="2020-02" db="EMBL/GenBank/DDBJ databases">
        <authorList>
            <person name="Gilchrist C.L.M."/>
            <person name="Chooi Y.-H."/>
        </authorList>
    </citation>
    <scope>NUCLEOTIDE SEQUENCE</scope>
    <source>
        <strain evidence="2">MST-FP2251</strain>
    </source>
</reference>
<organism evidence="2 3">
    <name type="scientific">Aspergillus nanangensis</name>
    <dbReference type="NCBI Taxonomy" id="2582783"/>
    <lineage>
        <taxon>Eukaryota</taxon>
        <taxon>Fungi</taxon>
        <taxon>Dikarya</taxon>
        <taxon>Ascomycota</taxon>
        <taxon>Pezizomycotina</taxon>
        <taxon>Eurotiomycetes</taxon>
        <taxon>Eurotiomycetidae</taxon>
        <taxon>Eurotiales</taxon>
        <taxon>Aspergillaceae</taxon>
        <taxon>Aspergillus</taxon>
        <taxon>Aspergillus subgen. Circumdati</taxon>
    </lineage>
</organism>
<dbReference type="Proteomes" id="UP001194746">
    <property type="component" value="Unassembled WGS sequence"/>
</dbReference>
<keyword evidence="3" id="KW-1185">Reference proteome</keyword>
<dbReference type="AlphaFoldDB" id="A0AAD4GP37"/>
<dbReference type="EMBL" id="VCAU01000200">
    <property type="protein sequence ID" value="KAF9882943.1"/>
    <property type="molecule type" value="Genomic_DNA"/>
</dbReference>
<protein>
    <submittedName>
        <fullName evidence="2">Uncharacterized protein</fullName>
    </submittedName>
</protein>
<evidence type="ECO:0000313" key="3">
    <source>
        <dbReference type="Proteomes" id="UP001194746"/>
    </source>
</evidence>
<evidence type="ECO:0000256" key="1">
    <source>
        <dbReference type="SAM" id="MobiDB-lite"/>
    </source>
</evidence>
<comment type="caution">
    <text evidence="2">The sequence shown here is derived from an EMBL/GenBank/DDBJ whole genome shotgun (WGS) entry which is preliminary data.</text>
</comment>
<accession>A0AAD4GP37</accession>